<feature type="compositionally biased region" description="Polar residues" evidence="6">
    <location>
        <begin position="177"/>
        <end position="187"/>
    </location>
</feature>
<dbReference type="Proteomes" id="UP001154114">
    <property type="component" value="Chromosome 8"/>
</dbReference>
<feature type="domain" description="Myb/SANT-like DNA-binding" evidence="7">
    <location>
        <begin position="6"/>
        <end position="78"/>
    </location>
</feature>
<proteinExistence type="predicted"/>
<evidence type="ECO:0000256" key="2">
    <source>
        <dbReference type="ARBA" id="ARBA00016807"/>
    </source>
</evidence>
<reference evidence="8" key="1">
    <citation type="submission" date="2021-12" db="EMBL/GenBank/DDBJ databases">
        <authorList>
            <person name="King R."/>
        </authorList>
    </citation>
    <scope>NUCLEOTIDE SEQUENCE</scope>
</reference>
<dbReference type="GO" id="GO:0005634">
    <property type="term" value="C:nucleus"/>
    <property type="evidence" value="ECO:0007669"/>
    <property type="project" value="TreeGrafter"/>
</dbReference>
<keyword evidence="9" id="KW-1185">Reference proteome</keyword>
<protein>
    <recommendedName>
        <fullName evidence="2">Regulatory protein zeste</fullName>
    </recommendedName>
</protein>
<sequence>MEPRARASYQQFKTLLEFMESHGDITRPQPDVQGRVRVYRLWRKLTNILNSVPGGVQKASDKWKKVWADWKSKTKKKAITIHRHRNETKGIGPRSKLSLTTFEERLLVIMGAVKAKRQYNIEDNSSMAIPMSETSDDDGSKSPSPSPSELITPNTPSPSSSRDQIQQSSSQEQAQSYTNHGQSQQFYNQKQFHHPTITTRPMTNLRMQTSPHSMPNSAHRLITRPRRKVIQIPFDRTTSEFLALEKRRLALEEMRERNNSRRIDVEVERNNVLSRFADIAATLLQHCLGRDNTESTIKIE</sequence>
<feature type="region of interest" description="Disordered" evidence="6">
    <location>
        <begin position="124"/>
        <end position="187"/>
    </location>
</feature>
<comment type="function">
    <text evidence="5">Involved in transvection phenomena (= synapsis-dependent gene expression), where the synaptic pairing of chromosomes carrying genes with which zeste interacts influences the expression of these genes. Zeste binds to DNA and stimulates transcription from a nearby promoter.</text>
</comment>
<keyword evidence="4" id="KW-0804">Transcription</keyword>
<evidence type="ECO:0000256" key="4">
    <source>
        <dbReference type="ARBA" id="ARBA00023163"/>
    </source>
</evidence>
<dbReference type="OrthoDB" id="6437871at2759"/>
<accession>A0A9N8KRK7</accession>
<keyword evidence="3" id="KW-0805">Transcription regulation</keyword>
<dbReference type="Pfam" id="PF13873">
    <property type="entry name" value="Myb_DNA-bind_5"/>
    <property type="match status" value="1"/>
</dbReference>
<dbReference type="AlphaFoldDB" id="A0A9N8KRK7"/>
<dbReference type="EMBL" id="LR824011">
    <property type="protein sequence ID" value="CAD0198172.1"/>
    <property type="molecule type" value="Genomic_DNA"/>
</dbReference>
<dbReference type="PANTHER" id="PTHR23098">
    <property type="entry name" value="AGAP001331-PA-RELATED"/>
    <property type="match status" value="1"/>
</dbReference>
<dbReference type="PANTHER" id="PTHR23098:SF23">
    <property type="entry name" value="MYB-RELATED TRANSCRIPTION FACTOR, PARTNER OF PROFILIN-LIKE ISOFORM X2-RELATED"/>
    <property type="match status" value="1"/>
</dbReference>
<evidence type="ECO:0000313" key="8">
    <source>
        <dbReference type="EMBL" id="CAD0198172.1"/>
    </source>
</evidence>
<dbReference type="InterPro" id="IPR028002">
    <property type="entry name" value="Myb_DNA-bind_5"/>
</dbReference>
<feature type="compositionally biased region" description="Low complexity" evidence="6">
    <location>
        <begin position="157"/>
        <end position="176"/>
    </location>
</feature>
<evidence type="ECO:0000256" key="6">
    <source>
        <dbReference type="SAM" id="MobiDB-lite"/>
    </source>
</evidence>
<evidence type="ECO:0000259" key="7">
    <source>
        <dbReference type="Pfam" id="PF13873"/>
    </source>
</evidence>
<evidence type="ECO:0000256" key="1">
    <source>
        <dbReference type="ARBA" id="ARBA00011764"/>
    </source>
</evidence>
<gene>
    <name evidence="8" type="ORF">CINC_LOCUS12446</name>
</gene>
<evidence type="ECO:0000313" key="9">
    <source>
        <dbReference type="Proteomes" id="UP001154114"/>
    </source>
</evidence>
<comment type="subunit">
    <text evidence="1">Self-associates forming complexes of several hundred monomers.</text>
</comment>
<organism evidence="8 9">
    <name type="scientific">Chrysodeixis includens</name>
    <name type="common">Soybean looper</name>
    <name type="synonym">Pseudoplusia includens</name>
    <dbReference type="NCBI Taxonomy" id="689277"/>
    <lineage>
        <taxon>Eukaryota</taxon>
        <taxon>Metazoa</taxon>
        <taxon>Ecdysozoa</taxon>
        <taxon>Arthropoda</taxon>
        <taxon>Hexapoda</taxon>
        <taxon>Insecta</taxon>
        <taxon>Pterygota</taxon>
        <taxon>Neoptera</taxon>
        <taxon>Endopterygota</taxon>
        <taxon>Lepidoptera</taxon>
        <taxon>Glossata</taxon>
        <taxon>Ditrysia</taxon>
        <taxon>Noctuoidea</taxon>
        <taxon>Noctuidae</taxon>
        <taxon>Plusiinae</taxon>
        <taxon>Chrysodeixis</taxon>
    </lineage>
</organism>
<name>A0A9N8KRK7_CHRIL</name>
<evidence type="ECO:0000256" key="3">
    <source>
        <dbReference type="ARBA" id="ARBA00023015"/>
    </source>
</evidence>
<evidence type="ECO:0000256" key="5">
    <source>
        <dbReference type="ARBA" id="ARBA00025466"/>
    </source>
</evidence>